<keyword evidence="1 3" id="KW-0853">WD repeat</keyword>
<dbReference type="PROSITE" id="PS00678">
    <property type="entry name" value="WD_REPEATS_1"/>
    <property type="match status" value="2"/>
</dbReference>
<dbReference type="SMART" id="SM00320">
    <property type="entry name" value="WD40"/>
    <property type="match status" value="5"/>
</dbReference>
<evidence type="ECO:0000256" key="3">
    <source>
        <dbReference type="PROSITE-ProRule" id="PRU00221"/>
    </source>
</evidence>
<dbReference type="AlphaFoldDB" id="A0A0M0JBY7"/>
<dbReference type="PROSITE" id="PS50294">
    <property type="entry name" value="WD_REPEATS_REGION"/>
    <property type="match status" value="2"/>
</dbReference>
<evidence type="ECO:0000256" key="2">
    <source>
        <dbReference type="ARBA" id="ARBA00022737"/>
    </source>
</evidence>
<dbReference type="InterPro" id="IPR016346">
    <property type="entry name" value="G-protein_beta_1-5"/>
</dbReference>
<comment type="caution">
    <text evidence="4">The sequence shown here is derived from an EMBL/GenBank/DDBJ whole genome shotgun (WGS) entry which is preliminary data.</text>
</comment>
<evidence type="ECO:0000313" key="4">
    <source>
        <dbReference type="EMBL" id="KOO23975.1"/>
    </source>
</evidence>
<dbReference type="InterPro" id="IPR001680">
    <property type="entry name" value="WD40_rpt"/>
</dbReference>
<name>A0A0M0JBY7_9EUKA</name>
<dbReference type="InterPro" id="IPR036322">
    <property type="entry name" value="WD40_repeat_dom_sf"/>
</dbReference>
<reference evidence="5" key="1">
    <citation type="journal article" date="2015" name="PLoS Genet.">
        <title>Genome Sequence and Transcriptome Analyses of Chrysochromulina tobin: Metabolic Tools for Enhanced Algal Fitness in the Prominent Order Prymnesiales (Haptophyceae).</title>
        <authorList>
            <person name="Hovde B.T."/>
            <person name="Deodato C.R."/>
            <person name="Hunsperger H.M."/>
            <person name="Ryken S.A."/>
            <person name="Yost W."/>
            <person name="Jha R.K."/>
            <person name="Patterson J."/>
            <person name="Monnat R.J. Jr."/>
            <person name="Barlow S.B."/>
            <person name="Starkenburg S.R."/>
            <person name="Cattolico R.A."/>
        </authorList>
    </citation>
    <scope>NUCLEOTIDE SEQUENCE</scope>
    <source>
        <strain evidence="5">CCMP291</strain>
    </source>
</reference>
<keyword evidence="5" id="KW-1185">Reference proteome</keyword>
<gene>
    <name evidence="4" type="ORF">Ctob_011533</name>
</gene>
<dbReference type="Pfam" id="PF00400">
    <property type="entry name" value="WD40"/>
    <property type="match status" value="3"/>
</dbReference>
<dbReference type="Gene3D" id="2.130.10.10">
    <property type="entry name" value="YVTN repeat-like/Quinoprotein amine dehydrogenase"/>
    <property type="match status" value="1"/>
</dbReference>
<evidence type="ECO:0000313" key="5">
    <source>
        <dbReference type="Proteomes" id="UP000037460"/>
    </source>
</evidence>
<dbReference type="EMBL" id="JWZX01003139">
    <property type="protein sequence ID" value="KOO23975.1"/>
    <property type="molecule type" value="Genomic_DNA"/>
</dbReference>
<organism evidence="4 5">
    <name type="scientific">Chrysochromulina tobinii</name>
    <dbReference type="NCBI Taxonomy" id="1460289"/>
    <lineage>
        <taxon>Eukaryota</taxon>
        <taxon>Haptista</taxon>
        <taxon>Haptophyta</taxon>
        <taxon>Prymnesiophyceae</taxon>
        <taxon>Prymnesiales</taxon>
        <taxon>Chrysochromulinaceae</taxon>
        <taxon>Chrysochromulina</taxon>
    </lineage>
</organism>
<dbReference type="PROSITE" id="PS50082">
    <property type="entry name" value="WD_REPEATS_2"/>
    <property type="match status" value="2"/>
</dbReference>
<evidence type="ECO:0000256" key="1">
    <source>
        <dbReference type="ARBA" id="ARBA00022574"/>
    </source>
</evidence>
<sequence>MSNDVEQCEVGKTLPAPDGVGHEGMITALAFLDDHALLTASGDGDLRTWDVESGVSVHTFRGHGRHVTSLALGPLSQSPLAASGSLDATVRLWDVRSGERTHTLPATSEVSGVGFFPGGMLVAAACVDGAVRIFDVRHAAAVGELTTPDAQCCTGLAWSLSGRALYTTHTTGQVRVWDPLGHNAGCIHKIPVVQAVGSTKPELATIEIAPDGSALLIACHDGSVRAIAMAAAK</sequence>
<feature type="repeat" description="WD" evidence="3">
    <location>
        <begin position="19"/>
        <end position="59"/>
    </location>
</feature>
<dbReference type="PRINTS" id="PR00320">
    <property type="entry name" value="GPROTEINBRPT"/>
</dbReference>
<dbReference type="InterPro" id="IPR020472">
    <property type="entry name" value="WD40_PAC1"/>
</dbReference>
<dbReference type="PANTHER" id="PTHR19850">
    <property type="entry name" value="GUANINE NUCLEOTIDE-BINDING PROTEIN BETA G PROTEIN BETA"/>
    <property type="match status" value="1"/>
</dbReference>
<accession>A0A0M0JBY7</accession>
<protein>
    <submittedName>
        <fullName evidence="4">Guanine nucleotide binding protein beta subunit 2</fullName>
    </submittedName>
</protein>
<proteinExistence type="predicted"/>
<dbReference type="InterPro" id="IPR015943">
    <property type="entry name" value="WD40/YVTN_repeat-like_dom_sf"/>
</dbReference>
<dbReference type="InterPro" id="IPR019775">
    <property type="entry name" value="WD40_repeat_CS"/>
</dbReference>
<keyword evidence="2" id="KW-0677">Repeat</keyword>
<dbReference type="SUPFAM" id="SSF50978">
    <property type="entry name" value="WD40 repeat-like"/>
    <property type="match status" value="1"/>
</dbReference>
<dbReference type="OrthoDB" id="10255630at2759"/>
<feature type="repeat" description="WD" evidence="3">
    <location>
        <begin position="60"/>
        <end position="103"/>
    </location>
</feature>
<dbReference type="Proteomes" id="UP000037460">
    <property type="component" value="Unassembled WGS sequence"/>
</dbReference>
<dbReference type="GO" id="GO:0007165">
    <property type="term" value="P:signal transduction"/>
    <property type="evidence" value="ECO:0007669"/>
    <property type="project" value="InterPro"/>
</dbReference>